<evidence type="ECO:0000313" key="1">
    <source>
        <dbReference type="EMBL" id="EIK79514.1"/>
    </source>
</evidence>
<dbReference type="AlphaFoldDB" id="I4LRC4"/>
<evidence type="ECO:0008006" key="3">
    <source>
        <dbReference type="Google" id="ProtNLM"/>
    </source>
</evidence>
<sequence length="50" mass="5939">MMDESVRARELKSLRKIQNNYEKLVITLSKALDDDYDGIRVENIVDWLLK</sequence>
<dbReference type="PATRIC" id="fig|698955.3.peg.1012"/>
<evidence type="ECO:0000313" key="2">
    <source>
        <dbReference type="Proteomes" id="UP000005936"/>
    </source>
</evidence>
<proteinExistence type="predicted"/>
<gene>
    <name evidence="1" type="ORF">CGSMWGv55152_05179</name>
</gene>
<reference evidence="1 2" key="1">
    <citation type="journal article" date="2012" name="J. Bacteriol.">
        <title>Comparative Genomic Analyses of 17 Clinical Isolates of Gardnerella vaginalis Provide Evidence of Multiple Genetically Isolated Clades Consistent with Subspeciation into Genovars.</title>
        <authorList>
            <person name="Ahmed A."/>
            <person name="Earl J."/>
            <person name="Retchless A."/>
            <person name="Hillier S."/>
            <person name="Rabe L."/>
            <person name="Cherpes T."/>
            <person name="Powell E."/>
            <person name="Janto B."/>
            <person name="Eutsey R."/>
            <person name="Hiller N.L."/>
            <person name="Boissy R."/>
            <person name="Dahlgreen M."/>
            <person name="Hall B."/>
            <person name="Costerton J."/>
            <person name="Post J.C."/>
            <person name="Hu F."/>
            <person name="Ehrlich G."/>
        </authorList>
    </citation>
    <scope>NUCLEOTIDE SEQUENCE [LARGE SCALE GENOMIC DNA]</scope>
    <source>
        <strain evidence="1 2">55152</strain>
    </source>
</reference>
<protein>
    <recommendedName>
        <fullName evidence="3">ATPase</fullName>
    </recommendedName>
</protein>
<accession>I4LRC4</accession>
<comment type="caution">
    <text evidence="1">The sequence shown here is derived from an EMBL/GenBank/DDBJ whole genome shotgun (WGS) entry which is preliminary data.</text>
</comment>
<organism evidence="1 2">
    <name type="scientific">Gardnerella vaginalis 55152</name>
    <dbReference type="NCBI Taxonomy" id="698955"/>
    <lineage>
        <taxon>Bacteria</taxon>
        <taxon>Bacillati</taxon>
        <taxon>Actinomycetota</taxon>
        <taxon>Actinomycetes</taxon>
        <taxon>Bifidobacteriales</taxon>
        <taxon>Bifidobacteriaceae</taxon>
        <taxon>Gardnerella</taxon>
    </lineage>
</organism>
<dbReference type="EMBL" id="ADEQ01000016">
    <property type="protein sequence ID" value="EIK79514.1"/>
    <property type="molecule type" value="Genomic_DNA"/>
</dbReference>
<name>I4LRC4_GARVA</name>
<dbReference type="Proteomes" id="UP000005936">
    <property type="component" value="Unassembled WGS sequence"/>
</dbReference>